<sequence>MNTGVVHIRECIYCKHHIAELLPGEENDSQAKFYSDGKSVGIHNPTNVLVSCQCCREYLWLQTAPILARSTYHYWTERSWLRISLPSHLTHAQVPNELTIDELVHVVRSQFMSKPADELFLRQQICWRFNDRVRNDSAMFLRPQEWAIWMENTKALLDLLDPKEPLQLVMMAELFRYLGDFNRAAQVIQCVDLPDYQWTVPLYLKRCKDKNTDVFLLGEYVKKEFVINAS</sequence>
<reference evidence="1" key="1">
    <citation type="submission" date="2022-10" db="EMBL/GenBank/DDBJ databases">
        <title>Algoriphagus sp. a novel bacteria isolate from halophytes salicornia europaea.</title>
        <authorList>
            <person name="Peng Y."/>
            <person name="Jiang L."/>
            <person name="Lee J."/>
        </authorList>
    </citation>
    <scope>NUCLEOTIDE SEQUENCE</scope>
    <source>
        <strain evidence="1">TR-M5</strain>
    </source>
</reference>
<dbReference type="EMBL" id="CP110226">
    <property type="protein sequence ID" value="UZD23429.1"/>
    <property type="molecule type" value="Genomic_DNA"/>
</dbReference>
<protein>
    <recommendedName>
        <fullName evidence="3">CpXC domain-containing protein</fullName>
    </recommendedName>
</protein>
<accession>A0ABY6MKD8</accession>
<evidence type="ECO:0000313" key="1">
    <source>
        <dbReference type="EMBL" id="UZD23429.1"/>
    </source>
</evidence>
<keyword evidence="2" id="KW-1185">Reference proteome</keyword>
<dbReference type="RefSeq" id="WP_264809971.1">
    <property type="nucleotide sequence ID" value="NZ_CP110226.1"/>
</dbReference>
<dbReference type="Proteomes" id="UP001163156">
    <property type="component" value="Chromosome"/>
</dbReference>
<organism evidence="1 2">
    <name type="scientific">Algoriphagus halophytocola</name>
    <dbReference type="NCBI Taxonomy" id="2991499"/>
    <lineage>
        <taxon>Bacteria</taxon>
        <taxon>Pseudomonadati</taxon>
        <taxon>Bacteroidota</taxon>
        <taxon>Cytophagia</taxon>
        <taxon>Cytophagales</taxon>
        <taxon>Cyclobacteriaceae</taxon>
        <taxon>Algoriphagus</taxon>
    </lineage>
</organism>
<evidence type="ECO:0000313" key="2">
    <source>
        <dbReference type="Proteomes" id="UP001163156"/>
    </source>
</evidence>
<proteinExistence type="predicted"/>
<evidence type="ECO:0008006" key="3">
    <source>
        <dbReference type="Google" id="ProtNLM"/>
    </source>
</evidence>
<gene>
    <name evidence="1" type="ORF">OM944_02835</name>
</gene>
<name>A0ABY6MKD8_9BACT</name>